<proteinExistence type="predicted"/>
<keyword evidence="2" id="KW-1185">Reference proteome</keyword>
<dbReference type="KEGG" id="nfn:NFRAN_1281"/>
<dbReference type="GeneID" id="55648752"/>
<evidence type="ECO:0000313" key="1">
    <source>
        <dbReference type="EMBL" id="VFJ13603.1"/>
    </source>
</evidence>
<evidence type="ECO:0000313" key="2">
    <source>
        <dbReference type="Proteomes" id="UP000294299"/>
    </source>
</evidence>
<dbReference type="AlphaFoldDB" id="A0A484IA15"/>
<dbReference type="Proteomes" id="UP000294299">
    <property type="component" value="Chromosome NFRAN"/>
</dbReference>
<accession>A0A484IA15</accession>
<dbReference type="EMBL" id="LR216287">
    <property type="protein sequence ID" value="VFJ13603.1"/>
    <property type="molecule type" value="Genomic_DNA"/>
</dbReference>
<sequence length="52" mass="5705">MSSNIDWNDVIKKEARGLNNADFGGVQGVSNGYVLIQRGLIDLQVFGIPQEK</sequence>
<organism evidence="1 2">
    <name type="scientific">Candidatus Nitrosocosmicus franklandianus</name>
    <dbReference type="NCBI Taxonomy" id="1798806"/>
    <lineage>
        <taxon>Archaea</taxon>
        <taxon>Nitrososphaerota</taxon>
        <taxon>Nitrososphaeria</taxon>
        <taxon>Nitrososphaerales</taxon>
        <taxon>Nitrososphaeraceae</taxon>
        <taxon>Candidatus Nitrosocosmicus</taxon>
    </lineage>
</organism>
<name>A0A484IA15_9ARCH</name>
<gene>
    <name evidence="1" type="ORF">NFRAN_1281</name>
</gene>
<reference evidence="1 2" key="1">
    <citation type="submission" date="2019-02" db="EMBL/GenBank/DDBJ databases">
        <authorList>
            <person name="Lehtovirta-Morley E L."/>
        </authorList>
    </citation>
    <scope>NUCLEOTIDE SEQUENCE [LARGE SCALE GENOMIC DNA]</scope>
    <source>
        <strain evidence="1">NFRAN1</strain>
    </source>
</reference>
<dbReference type="OrthoDB" id="8243at2157"/>
<protein>
    <submittedName>
        <fullName evidence="1">Uncharacterized protein</fullName>
    </submittedName>
</protein>
<dbReference type="RefSeq" id="WP_172602146.1">
    <property type="nucleotide sequence ID" value="NZ_LR216287.1"/>
</dbReference>